<keyword evidence="11" id="KW-0675">Receptor</keyword>
<comment type="subcellular location">
    <subcellularLocation>
        <location evidence="1">Nucleus</location>
    </subcellularLocation>
</comment>
<dbReference type="FunFam" id="3.30.50.10:FF:000014">
    <property type="entry name" value="Estrogen receptor beta"/>
    <property type="match status" value="1"/>
</dbReference>
<evidence type="ECO:0000256" key="5">
    <source>
        <dbReference type="ARBA" id="ARBA00022771"/>
    </source>
</evidence>
<keyword evidence="6" id="KW-0862">Zinc</keyword>
<comment type="similarity">
    <text evidence="2">Belongs to the nuclear hormone receptor family. NR3 subfamily.</text>
</comment>
<dbReference type="PANTHER" id="PTHR31635:SF196">
    <property type="entry name" value="REVERSE TRANSCRIPTASE DOMAIN-CONTAINING PROTEIN-RELATED"/>
    <property type="match status" value="1"/>
</dbReference>
<dbReference type="PANTHER" id="PTHR31635">
    <property type="entry name" value="REVERSE TRANSCRIPTASE DOMAIN-CONTAINING PROTEIN-RELATED"/>
    <property type="match status" value="1"/>
</dbReference>
<dbReference type="GO" id="GO:0005634">
    <property type="term" value="C:nucleus"/>
    <property type="evidence" value="ECO:0007669"/>
    <property type="project" value="UniProtKB-SubCell"/>
</dbReference>
<reference evidence="18 19" key="1">
    <citation type="journal article" date="2014" name="Nature">
        <title>The genomic substrate for adaptive radiation in African cichlid fish.</title>
        <authorList>
            <person name="Brawand D."/>
            <person name="Wagner C.E."/>
            <person name="Li Y.I."/>
            <person name="Malinsky M."/>
            <person name="Keller I."/>
            <person name="Fan S."/>
            <person name="Simakov O."/>
            <person name="Ng A.Y."/>
            <person name="Lim Z.W."/>
            <person name="Bezault E."/>
            <person name="Turner-Maier J."/>
            <person name="Johnson J."/>
            <person name="Alcazar R."/>
            <person name="Noh H.J."/>
            <person name="Russell P."/>
            <person name="Aken B."/>
            <person name="Alfoldi J."/>
            <person name="Amemiya C."/>
            <person name="Azzouzi N."/>
            <person name="Baroiller J.F."/>
            <person name="Barloy-Hubler F."/>
            <person name="Berlin A."/>
            <person name="Bloomquist R."/>
            <person name="Carleton K.L."/>
            <person name="Conte M.A."/>
            <person name="D'Cotta H."/>
            <person name="Eshel O."/>
            <person name="Gaffney L."/>
            <person name="Galibert F."/>
            <person name="Gante H.F."/>
            <person name="Gnerre S."/>
            <person name="Greuter L."/>
            <person name="Guyon R."/>
            <person name="Haddad N.S."/>
            <person name="Haerty W."/>
            <person name="Harris R.M."/>
            <person name="Hofmann H.A."/>
            <person name="Hourlier T."/>
            <person name="Hulata G."/>
            <person name="Jaffe D.B."/>
            <person name="Lara M."/>
            <person name="Lee A.P."/>
            <person name="MacCallum I."/>
            <person name="Mwaiko S."/>
            <person name="Nikaido M."/>
            <person name="Nishihara H."/>
            <person name="Ozouf-Costaz C."/>
            <person name="Penman D.J."/>
            <person name="Przybylski D."/>
            <person name="Rakotomanga M."/>
            <person name="Renn S.C.P."/>
            <person name="Ribeiro F.J."/>
            <person name="Ron M."/>
            <person name="Salzburger W."/>
            <person name="Sanchez-Pulido L."/>
            <person name="Santos M.E."/>
            <person name="Searle S."/>
            <person name="Sharpe T."/>
            <person name="Swofford R."/>
            <person name="Tan F.J."/>
            <person name="Williams L."/>
            <person name="Young S."/>
            <person name="Yin S."/>
            <person name="Okada N."/>
            <person name="Kocher T.D."/>
            <person name="Miska E.A."/>
            <person name="Lander E.S."/>
            <person name="Venkatesh B."/>
            <person name="Fernald R.D."/>
            <person name="Meyer A."/>
            <person name="Ponting C.P."/>
            <person name="Streelman J.T."/>
            <person name="Lindblad-Toh K."/>
            <person name="Seehausen O."/>
            <person name="Di Palma F."/>
        </authorList>
    </citation>
    <scope>NUCLEOTIDE SEQUENCE</scope>
</reference>
<evidence type="ECO:0000259" key="15">
    <source>
        <dbReference type="PROSITE" id="PS50878"/>
    </source>
</evidence>
<accession>A0A3P9AW43</accession>
<dbReference type="PIRSF" id="PIRSF500102">
    <property type="entry name" value="ER-b"/>
    <property type="match status" value="1"/>
</dbReference>
<evidence type="ECO:0000256" key="12">
    <source>
        <dbReference type="ARBA" id="ARBA00023242"/>
    </source>
</evidence>
<keyword evidence="4" id="KW-0479">Metal-binding</keyword>
<reference evidence="18" key="2">
    <citation type="submission" date="2025-08" db="UniProtKB">
        <authorList>
            <consortium name="Ensembl"/>
        </authorList>
    </citation>
    <scope>IDENTIFICATION</scope>
</reference>
<evidence type="ECO:0000256" key="6">
    <source>
        <dbReference type="ARBA" id="ARBA00022833"/>
    </source>
</evidence>
<evidence type="ECO:0000256" key="4">
    <source>
        <dbReference type="ARBA" id="ARBA00022723"/>
    </source>
</evidence>
<feature type="domain" description="Nuclear receptor" evidence="16">
    <location>
        <begin position="177"/>
        <end position="252"/>
    </location>
</feature>
<evidence type="ECO:0000256" key="14">
    <source>
        <dbReference type="SAM" id="MobiDB-lite"/>
    </source>
</evidence>
<dbReference type="PRINTS" id="PR00398">
    <property type="entry name" value="STRDHORMONER"/>
</dbReference>
<dbReference type="PROSITE" id="PS51843">
    <property type="entry name" value="NR_LBD"/>
    <property type="match status" value="1"/>
</dbReference>
<dbReference type="Proteomes" id="UP000265160">
    <property type="component" value="LG19"/>
</dbReference>
<keyword evidence="13" id="KW-0175">Coiled coil</keyword>
<dbReference type="PROSITE" id="PS50878">
    <property type="entry name" value="RT_POL"/>
    <property type="match status" value="1"/>
</dbReference>
<name>A0A3P9AW43_9CICH</name>
<dbReference type="GO" id="GO:0005496">
    <property type="term" value="F:steroid binding"/>
    <property type="evidence" value="ECO:0007669"/>
    <property type="project" value="UniProtKB-KW"/>
</dbReference>
<dbReference type="PIRSF" id="PIRSF002527">
    <property type="entry name" value="ER-like_NR"/>
    <property type="match status" value="1"/>
</dbReference>
<evidence type="ECO:0000256" key="11">
    <source>
        <dbReference type="ARBA" id="ARBA00023170"/>
    </source>
</evidence>
<dbReference type="PRINTS" id="PR00047">
    <property type="entry name" value="STROIDFINGER"/>
</dbReference>
<dbReference type="SUPFAM" id="SSF56672">
    <property type="entry name" value="DNA/RNA polymerases"/>
    <property type="match status" value="1"/>
</dbReference>
<evidence type="ECO:0000256" key="3">
    <source>
        <dbReference type="ARBA" id="ARBA00022665"/>
    </source>
</evidence>
<dbReference type="InterPro" id="IPR043502">
    <property type="entry name" value="DNA/RNA_pol_sf"/>
</dbReference>
<evidence type="ECO:0000256" key="2">
    <source>
        <dbReference type="ARBA" id="ARBA00005413"/>
    </source>
</evidence>
<dbReference type="Gene3D" id="3.30.50.10">
    <property type="entry name" value="Erythroid Transcription Factor GATA-1, subunit A"/>
    <property type="match status" value="1"/>
</dbReference>
<evidence type="ECO:0000256" key="8">
    <source>
        <dbReference type="ARBA" id="ARBA00023121"/>
    </source>
</evidence>
<evidence type="ECO:0000256" key="10">
    <source>
        <dbReference type="ARBA" id="ARBA00023163"/>
    </source>
</evidence>
<keyword evidence="19" id="KW-1185">Reference proteome</keyword>
<keyword evidence="7" id="KW-0805">Transcription regulation</keyword>
<feature type="coiled-coil region" evidence="13">
    <location>
        <begin position="598"/>
        <end position="632"/>
    </location>
</feature>
<dbReference type="Gene3D" id="1.10.565.10">
    <property type="entry name" value="Retinoid X Receptor"/>
    <property type="match status" value="1"/>
</dbReference>
<dbReference type="GO" id="GO:0043565">
    <property type="term" value="F:sequence-specific DNA binding"/>
    <property type="evidence" value="ECO:0007669"/>
    <property type="project" value="InterPro"/>
</dbReference>
<dbReference type="InterPro" id="IPR024178">
    <property type="entry name" value="Est_rcpt/est-rel_rcp"/>
</dbReference>
<sequence length="1544" mass="176174">MTSSPALDANPLPLLQLEEVDSSKATERVSSPGLLPAMYSPPVGMDSHTICIPSPYTDSNHDYNHGHGPFTFYSPSMLSYTRSPITDSPSSLCPPLSPSAFWPSHTHHNVPSLTLHCTQPLVYNEPSPHAPWLDPKVHSISPSSSIISCNKLLGKKSEGAEGVKSSSCSSALGKADMHFCAVCHDYASGYHYGVWSCEGCKAFFKRSIQGHNDYICPATNQCTIDKNRRKSCQACRLRKCYEVGMMKCGVRRERCGFRGARHRRGGPQPRDTTGQSLVRVGLGSRGQRHLHLGTPEDTSVHTHSNHTHHSTMNPEEFISRIMEAEPPEIYLMEDLKKPFTETSMMMTLTNLADKELVLMISWAKKIPGFVELSLTDQIHLLKCCWLEILMLGLMWRSVDHPGKLIFSPDVKLSREEGQCVEGIMEIFDMLLAATSRFRELKLQREEYVCLKAMILLNSSLCTSSPQTPEELESRNKLLHLLNSVIDALVWAISKLGLSTQQQTLRLGHLTMLLSHIRHVRYTQNAVSDHAPVSLTLMHKNNTTPSKNWRFNISLLKDEDFIKYFKKEWTSYLDFNDTPGISASVLWEAGKAVMRGKIISFSSHKKKEENKNIQELEKTIKSLEEAYASHQDQETLNKICKTKLELNETINKKTQFLIQRLRLQNFEHSNKSGRFLANQLKIKKEKTTICAAKDLSGNTIYDPGRINNIFRDFYETLYSPQINPSKNEIDLFLDNVTLPKLLDSQAMELDSPLTPSELQEALISMPNNKAPGPDGFPAEFYKEFWTILAPVFHSMLQEIEEKGRLPPNMNSANISLLLKPGKDPLFPSSYRPISLLNVDLKIICKALSKRLEKMTPLLIHPDQTGFIKGRHSSTNTRRLLNLIDYSYDKNIEAIILSLDAEKAFDRVNWKFLFATLHKFGFGNSFINWIRILYNSPTARIRTNDQTASSFCLLRGTRQGCPLSPSLFAIFIEPLAAAFRQATTIKGIKCKNIEHKISLYADDVLLFLQNTQTNLSEVITLINWFSRVSDYSINWPKSTVLPINCSFHNSSSAPLQSGNIKYLGINISPKLSDLTKLNHIPLLKKVEGDLTRWKSLPISLMGRVATIKMMILPKINYLFLMIPNKPSQDWFRSLDSYISKFLWKDKPPRISLKTLQRTKDRGGLDLPNFHQYFLANRLQFISEWLKHTFLVEPWLDVEQALCKDLEISDLPFISSNIKRHECFKSINISFSLTAWWEFLKITESSLIPCKRTPIWNNPDILQNNNMINFPEWSCKGIKYLEHILEGTEFIPFDRLVEQYGINKTRFLEYQQIKSIVKKKFNLSQVELQTPLSAAHFLTLKSPKLLSKIYRTLSKLDESISLPTAKWEADLSVNLDQNFWSQICLKTFKLIKNPSLQLIQYKILHRVHYTGHRMFKMGFTSSNNCSHCQGNTPDNYIHALWFCPPVQKFWREICEDLSKCLKCNIPTSPLVCLLGSLDNVTSEKNIAHMIFTALCIAKKTVLMNWKNKNNLNSNQYRNYLLDYISLDTASATTLDQLLWAPFISSIT</sequence>
<dbReference type="STRING" id="106582.ENSMZEP00005001930"/>
<dbReference type="InterPro" id="IPR028355">
    <property type="entry name" value="ER-beta/gamma"/>
</dbReference>
<dbReference type="FunFam" id="1.10.565.10:FF:000010">
    <property type="entry name" value="Estrogen receptor"/>
    <property type="match status" value="1"/>
</dbReference>
<dbReference type="InterPro" id="IPR000477">
    <property type="entry name" value="RT_dom"/>
</dbReference>
<dbReference type="Pfam" id="PF00104">
    <property type="entry name" value="Hormone_recep"/>
    <property type="match status" value="1"/>
</dbReference>
<dbReference type="InterPro" id="IPR013088">
    <property type="entry name" value="Znf_NHR/GATA"/>
</dbReference>
<dbReference type="GeneTree" id="ENSGT00940000156116"/>
<dbReference type="GO" id="GO:0030284">
    <property type="term" value="F:nuclear estrogen receptor activity"/>
    <property type="evidence" value="ECO:0007669"/>
    <property type="project" value="InterPro"/>
</dbReference>
<keyword evidence="8" id="KW-0446">Lipid-binding</keyword>
<dbReference type="SUPFAM" id="SSF57716">
    <property type="entry name" value="Glucocorticoid receptor-like (DNA-binding domain)"/>
    <property type="match status" value="1"/>
</dbReference>
<dbReference type="SUPFAM" id="SSF48508">
    <property type="entry name" value="Nuclear receptor ligand-binding domain"/>
    <property type="match status" value="1"/>
</dbReference>
<dbReference type="CDD" id="cd07171">
    <property type="entry name" value="NR_DBD_ER"/>
    <property type="match status" value="1"/>
</dbReference>
<dbReference type="Pfam" id="PF00078">
    <property type="entry name" value="RVT_1"/>
    <property type="match status" value="1"/>
</dbReference>
<dbReference type="PROSITE" id="PS51030">
    <property type="entry name" value="NUCLEAR_REC_DBD_2"/>
    <property type="match status" value="1"/>
</dbReference>
<dbReference type="GO" id="GO:0030520">
    <property type="term" value="P:estrogen receptor signaling pathway"/>
    <property type="evidence" value="ECO:0007669"/>
    <property type="project" value="InterPro"/>
</dbReference>
<keyword evidence="9" id="KW-0238">DNA-binding</keyword>
<dbReference type="Pfam" id="PF00105">
    <property type="entry name" value="zf-C4"/>
    <property type="match status" value="1"/>
</dbReference>
<dbReference type="SMART" id="SM00430">
    <property type="entry name" value="HOLI"/>
    <property type="match status" value="1"/>
</dbReference>
<dbReference type="PROSITE" id="PS00031">
    <property type="entry name" value="NUCLEAR_REC_DBD_1"/>
    <property type="match status" value="1"/>
</dbReference>
<keyword evidence="3" id="KW-0754">Steroid-binding</keyword>
<feature type="region of interest" description="Disordered" evidence="14">
    <location>
        <begin position="1"/>
        <end position="33"/>
    </location>
</feature>
<protein>
    <submittedName>
        <fullName evidence="18">Estrogen receptor 2</fullName>
    </submittedName>
</protein>
<evidence type="ECO:0000256" key="13">
    <source>
        <dbReference type="SAM" id="Coils"/>
    </source>
</evidence>
<dbReference type="SMART" id="SM00399">
    <property type="entry name" value="ZnF_C4"/>
    <property type="match status" value="1"/>
</dbReference>
<dbReference type="InterPro" id="IPR000536">
    <property type="entry name" value="Nucl_hrmn_rcpt_lig-bd"/>
</dbReference>
<dbReference type="InterPro" id="IPR001723">
    <property type="entry name" value="Nuclear_hrmn_rcpt"/>
</dbReference>
<evidence type="ECO:0000256" key="9">
    <source>
        <dbReference type="ARBA" id="ARBA00023125"/>
    </source>
</evidence>
<feature type="domain" description="Reverse transcriptase" evidence="15">
    <location>
        <begin position="797"/>
        <end position="1065"/>
    </location>
</feature>
<evidence type="ECO:0000256" key="7">
    <source>
        <dbReference type="ARBA" id="ARBA00023015"/>
    </source>
</evidence>
<dbReference type="InterPro" id="IPR021064">
    <property type="entry name" value="ER-beta-like_N"/>
</dbReference>
<proteinExistence type="inferred from homology"/>
<keyword evidence="10" id="KW-0804">Transcription</keyword>
<evidence type="ECO:0000256" key="1">
    <source>
        <dbReference type="ARBA" id="ARBA00004123"/>
    </source>
</evidence>
<evidence type="ECO:0000313" key="19">
    <source>
        <dbReference type="Proteomes" id="UP000265160"/>
    </source>
</evidence>
<dbReference type="GO" id="GO:0008270">
    <property type="term" value="F:zinc ion binding"/>
    <property type="evidence" value="ECO:0007669"/>
    <property type="project" value="UniProtKB-KW"/>
</dbReference>
<dbReference type="InterPro" id="IPR035500">
    <property type="entry name" value="NHR-like_dom_sf"/>
</dbReference>
<evidence type="ECO:0000259" key="16">
    <source>
        <dbReference type="PROSITE" id="PS51030"/>
    </source>
</evidence>
<organism evidence="18 19">
    <name type="scientific">Maylandia zebra</name>
    <name type="common">zebra mbuna</name>
    <dbReference type="NCBI Taxonomy" id="106582"/>
    <lineage>
        <taxon>Eukaryota</taxon>
        <taxon>Metazoa</taxon>
        <taxon>Chordata</taxon>
        <taxon>Craniata</taxon>
        <taxon>Vertebrata</taxon>
        <taxon>Euteleostomi</taxon>
        <taxon>Actinopterygii</taxon>
        <taxon>Neopterygii</taxon>
        <taxon>Teleostei</taxon>
        <taxon>Neoteleostei</taxon>
        <taxon>Acanthomorphata</taxon>
        <taxon>Ovalentaria</taxon>
        <taxon>Cichlomorphae</taxon>
        <taxon>Cichliformes</taxon>
        <taxon>Cichlidae</taxon>
        <taxon>African cichlids</taxon>
        <taxon>Pseudocrenilabrinae</taxon>
        <taxon>Haplochromini</taxon>
        <taxon>Maylandia</taxon>
        <taxon>Maylandia zebra complex</taxon>
    </lineage>
</organism>
<evidence type="ECO:0000313" key="18">
    <source>
        <dbReference type="Ensembl" id="ENSMZEP00005001930.1"/>
    </source>
</evidence>
<reference evidence="18" key="3">
    <citation type="submission" date="2025-09" db="UniProtKB">
        <authorList>
            <consortium name="Ensembl"/>
        </authorList>
    </citation>
    <scope>IDENTIFICATION</scope>
</reference>
<dbReference type="GO" id="GO:0042562">
    <property type="term" value="F:hormone binding"/>
    <property type="evidence" value="ECO:0007669"/>
    <property type="project" value="UniProtKB-ARBA"/>
</dbReference>
<dbReference type="CDD" id="cd01650">
    <property type="entry name" value="RT_nLTR_like"/>
    <property type="match status" value="1"/>
</dbReference>
<dbReference type="GO" id="GO:0071392">
    <property type="term" value="P:cellular response to estradiol stimulus"/>
    <property type="evidence" value="ECO:0007669"/>
    <property type="project" value="InterPro"/>
</dbReference>
<keyword evidence="5" id="KW-0863">Zinc-finger</keyword>
<dbReference type="Pfam" id="PF12497">
    <property type="entry name" value="ERbeta_N"/>
    <property type="match status" value="1"/>
</dbReference>
<feature type="domain" description="NR LBD" evidence="17">
    <location>
        <begin position="313"/>
        <end position="552"/>
    </location>
</feature>
<dbReference type="InterPro" id="IPR001628">
    <property type="entry name" value="Znf_hrmn_rcpt"/>
</dbReference>
<dbReference type="Ensembl" id="ENSMZET00005002027.1">
    <property type="protein sequence ID" value="ENSMZEP00005001930.1"/>
    <property type="gene ID" value="ENSMZEG00005001558.1"/>
</dbReference>
<keyword evidence="12" id="KW-0539">Nucleus</keyword>
<evidence type="ECO:0000259" key="17">
    <source>
        <dbReference type="PROSITE" id="PS51843"/>
    </source>
</evidence>